<evidence type="ECO:0000259" key="2">
    <source>
        <dbReference type="Pfam" id="PF14129"/>
    </source>
</evidence>
<comment type="caution">
    <text evidence="3">The sequence shown here is derived from an EMBL/GenBank/DDBJ whole genome shotgun (WGS) entry which is preliminary data.</text>
</comment>
<accession>A0A926JUQ0</accession>
<proteinExistence type="predicted"/>
<feature type="compositionally biased region" description="Basic and acidic residues" evidence="1">
    <location>
        <begin position="107"/>
        <end position="125"/>
    </location>
</feature>
<evidence type="ECO:0000313" key="3">
    <source>
        <dbReference type="EMBL" id="MBC9797910.1"/>
    </source>
</evidence>
<keyword evidence="4" id="KW-1185">Reference proteome</keyword>
<reference evidence="3 4" key="1">
    <citation type="submission" date="2020-09" db="EMBL/GenBank/DDBJ databases">
        <title>Sinomicrobium weinanense sp. nov., a halophilic bacteria isolated from saline-alkali soil.</title>
        <authorList>
            <person name="Wu P."/>
            <person name="Ren H."/>
            <person name="Mei Y."/>
            <person name="Liang Y."/>
            <person name="Chen Z."/>
        </authorList>
    </citation>
    <scope>NUCLEOTIDE SEQUENCE [LARGE SCALE GENOMIC DNA]</scope>
    <source>
        <strain evidence="3 4">FJxs</strain>
    </source>
</reference>
<evidence type="ECO:0000313" key="4">
    <source>
        <dbReference type="Proteomes" id="UP000653730"/>
    </source>
</evidence>
<name>A0A926JUQ0_9FLAO</name>
<organism evidence="3 4">
    <name type="scientific">Sinomicrobium weinanense</name>
    <dbReference type="NCBI Taxonomy" id="2842200"/>
    <lineage>
        <taxon>Bacteria</taxon>
        <taxon>Pseudomonadati</taxon>
        <taxon>Bacteroidota</taxon>
        <taxon>Flavobacteriia</taxon>
        <taxon>Flavobacteriales</taxon>
        <taxon>Flavobacteriaceae</taxon>
        <taxon>Sinomicrobium</taxon>
    </lineage>
</organism>
<evidence type="ECO:0000256" key="1">
    <source>
        <dbReference type="SAM" id="MobiDB-lite"/>
    </source>
</evidence>
<dbReference type="Pfam" id="PF14129">
    <property type="entry name" value="DUF4296"/>
    <property type="match status" value="1"/>
</dbReference>
<sequence length="136" mass="15672">MKLKHILWGCIFLLGIVSCKDKTVEKPDNLISQKQMTDILLDIALLNAVRGVNTDKINKDEIVSEKAIYQKYGIDSLRFVESNTYYASKPTTYASMYEEVQSRLEEMKEEFEKAREDQRKSDSIQKAKTAKGEQVQ</sequence>
<feature type="domain" description="DUF4296" evidence="2">
    <location>
        <begin position="27"/>
        <end position="109"/>
    </location>
</feature>
<dbReference type="Proteomes" id="UP000653730">
    <property type="component" value="Unassembled WGS sequence"/>
</dbReference>
<protein>
    <submittedName>
        <fullName evidence="3">DUF4296 domain-containing protein</fullName>
    </submittedName>
</protein>
<dbReference type="RefSeq" id="WP_187967037.1">
    <property type="nucleotide sequence ID" value="NZ_JACVDC010000078.1"/>
</dbReference>
<dbReference type="AlphaFoldDB" id="A0A926JUQ0"/>
<dbReference type="PROSITE" id="PS51257">
    <property type="entry name" value="PROKAR_LIPOPROTEIN"/>
    <property type="match status" value="1"/>
</dbReference>
<feature type="region of interest" description="Disordered" evidence="1">
    <location>
        <begin position="107"/>
        <end position="136"/>
    </location>
</feature>
<gene>
    <name evidence="3" type="ORF">IBL28_18200</name>
</gene>
<dbReference type="EMBL" id="JACVDC010000078">
    <property type="protein sequence ID" value="MBC9797910.1"/>
    <property type="molecule type" value="Genomic_DNA"/>
</dbReference>
<dbReference type="InterPro" id="IPR025381">
    <property type="entry name" value="DUF4296"/>
</dbReference>